<name>A0ABY7DSJ4_MYAAR</name>
<organism evidence="1 2">
    <name type="scientific">Mya arenaria</name>
    <name type="common">Soft-shell clam</name>
    <dbReference type="NCBI Taxonomy" id="6604"/>
    <lineage>
        <taxon>Eukaryota</taxon>
        <taxon>Metazoa</taxon>
        <taxon>Spiralia</taxon>
        <taxon>Lophotrochozoa</taxon>
        <taxon>Mollusca</taxon>
        <taxon>Bivalvia</taxon>
        <taxon>Autobranchia</taxon>
        <taxon>Heteroconchia</taxon>
        <taxon>Euheterodonta</taxon>
        <taxon>Imparidentia</taxon>
        <taxon>Neoheterodontei</taxon>
        <taxon>Myida</taxon>
        <taxon>Myoidea</taxon>
        <taxon>Myidae</taxon>
        <taxon>Mya</taxon>
    </lineage>
</organism>
<sequence>MLVDYGVGEDSKTMGRRVAVWVVAQADGASRSAPGMTAQPWTAGTVAGRWHGHIYMSINGHHTPADT</sequence>
<protein>
    <submittedName>
        <fullName evidence="1">Uncharacterized protein</fullName>
    </submittedName>
</protein>
<proteinExistence type="predicted"/>
<keyword evidence="2" id="KW-1185">Reference proteome</keyword>
<dbReference type="Proteomes" id="UP001164746">
    <property type="component" value="Chromosome 3"/>
</dbReference>
<gene>
    <name evidence="1" type="ORF">MAR_025050</name>
</gene>
<evidence type="ECO:0000313" key="1">
    <source>
        <dbReference type="EMBL" id="WAR00678.1"/>
    </source>
</evidence>
<reference evidence="1" key="1">
    <citation type="submission" date="2022-11" db="EMBL/GenBank/DDBJ databases">
        <title>Centuries of genome instability and evolution in soft-shell clam transmissible cancer (bioRxiv).</title>
        <authorList>
            <person name="Hart S.F.M."/>
            <person name="Yonemitsu M.A."/>
            <person name="Giersch R.M."/>
            <person name="Beal B.F."/>
            <person name="Arriagada G."/>
            <person name="Davis B.W."/>
            <person name="Ostrander E.A."/>
            <person name="Goff S.P."/>
            <person name="Metzger M.J."/>
        </authorList>
    </citation>
    <scope>NUCLEOTIDE SEQUENCE</scope>
    <source>
        <strain evidence="1">MELC-2E11</strain>
        <tissue evidence="1">Siphon/mantle</tissue>
    </source>
</reference>
<evidence type="ECO:0000313" key="2">
    <source>
        <dbReference type="Proteomes" id="UP001164746"/>
    </source>
</evidence>
<dbReference type="EMBL" id="CP111014">
    <property type="protein sequence ID" value="WAR00678.1"/>
    <property type="molecule type" value="Genomic_DNA"/>
</dbReference>
<accession>A0ABY7DSJ4</accession>